<keyword evidence="2" id="KW-1185">Reference proteome</keyword>
<evidence type="ECO:0000313" key="2">
    <source>
        <dbReference type="Proteomes" id="UP000828048"/>
    </source>
</evidence>
<organism evidence="1 2">
    <name type="scientific">Vaccinium darrowii</name>
    <dbReference type="NCBI Taxonomy" id="229202"/>
    <lineage>
        <taxon>Eukaryota</taxon>
        <taxon>Viridiplantae</taxon>
        <taxon>Streptophyta</taxon>
        <taxon>Embryophyta</taxon>
        <taxon>Tracheophyta</taxon>
        <taxon>Spermatophyta</taxon>
        <taxon>Magnoliopsida</taxon>
        <taxon>eudicotyledons</taxon>
        <taxon>Gunneridae</taxon>
        <taxon>Pentapetalae</taxon>
        <taxon>asterids</taxon>
        <taxon>Ericales</taxon>
        <taxon>Ericaceae</taxon>
        <taxon>Vaccinioideae</taxon>
        <taxon>Vaccinieae</taxon>
        <taxon>Vaccinium</taxon>
    </lineage>
</organism>
<comment type="caution">
    <text evidence="1">The sequence shown here is derived from an EMBL/GenBank/DDBJ whole genome shotgun (WGS) entry which is preliminary data.</text>
</comment>
<reference evidence="1 2" key="1">
    <citation type="journal article" date="2021" name="Hortic Res">
        <title>High-quality reference genome and annotation aids understanding of berry development for evergreen blueberry (Vaccinium darrowii).</title>
        <authorList>
            <person name="Yu J."/>
            <person name="Hulse-Kemp A.M."/>
            <person name="Babiker E."/>
            <person name="Staton M."/>
        </authorList>
    </citation>
    <scope>NUCLEOTIDE SEQUENCE [LARGE SCALE GENOMIC DNA]</scope>
    <source>
        <strain evidence="2">cv. NJ 8807/NJ 8810</strain>
        <tissue evidence="1">Young leaf</tissue>
    </source>
</reference>
<accession>A0ACB7XGQ0</accession>
<evidence type="ECO:0000313" key="1">
    <source>
        <dbReference type="EMBL" id="KAH7839792.1"/>
    </source>
</evidence>
<dbReference type="Proteomes" id="UP000828048">
    <property type="component" value="Chromosome 10"/>
</dbReference>
<protein>
    <submittedName>
        <fullName evidence="1">Uncharacterized protein</fullName>
    </submittedName>
</protein>
<sequence>MAHQQQYPLPPHVLIFPVPVQGHVNSMLKLAELLSLAAVDVTFLLSEFSHRRLLRHTDIFSRFTRYPGFRFETISDGLPDDHPRAGEQIFDMLSSIKNVTGPLFKEMMVATGCLSSDGRRPVTCIIADGVFSFAGDFALEKGIALIYFRTISACAFWAYFCFQEIVEAGEVPLKGNGMDLLVKSVPGMEGFLRRRDLPGFIRVDEVSDPRLQVFKAETRQTLRAQAIIVNTFEDLEGPILSNIRTVLPDCFTIGPLHSHLKSRLSEGKTTTTPPSLASSSFWEEDRSCIEWLDGKPPKSVVYVSFGSITVLSREQLMEFWYGLVNSRQHFLWVMRSESIVGKDRESQIPAEVSEGTKVRGCMVGWAPQEEVLNHDAIGGFLTHSGWNSTLESIVAGVPMICWPYFADQTINSRFVSEVWKIGLDMKDTCDRVVIEQMIRDLMVVKKDEFIQSTDRIAKMAKEAVSMGGSSYCNL</sequence>
<gene>
    <name evidence="1" type="ORF">Vadar_008948</name>
</gene>
<dbReference type="EMBL" id="CM037160">
    <property type="protein sequence ID" value="KAH7839792.1"/>
    <property type="molecule type" value="Genomic_DNA"/>
</dbReference>
<proteinExistence type="predicted"/>
<name>A0ACB7XGQ0_9ERIC</name>